<dbReference type="SUPFAM" id="SSF53850">
    <property type="entry name" value="Periplasmic binding protein-like II"/>
    <property type="match status" value="1"/>
</dbReference>
<sequence>MPSGRGRWWGFEGGLTPQFIDVAQGFSLTMNLPYVHSFAPKYFEVFAMSKTLDARFPLVRALITWGWIAWMVLGLSHFASAQELRLAVSPMSPYVIPEGEQGIELDIIRGALPPGTKIKFVYLPFSRMIASFTDGTVDAMSPVTESAALPGAFFSTVHVTYQNVAISLKSRGLKIGSIADLGKLRIVAFQKANLYLGKDFAAMARANSKYDELSSLENMIKMMYSGRVDVIVLDIAIYKDLKSKIKDVDVSQQEAFAELFPINEYKVAFKSRETAAAFNDGLAKLKSSGKYAAILHHYIP</sequence>
<keyword evidence="1" id="KW-0732">Signal</keyword>
<evidence type="ECO:0000256" key="1">
    <source>
        <dbReference type="ARBA" id="ARBA00022729"/>
    </source>
</evidence>
<reference evidence="4 5" key="1">
    <citation type="submission" date="2018-05" db="EMBL/GenBank/DDBJ databases">
        <title>Rhodoferax soyangensis sp.nov., isolated from an oligotrophic freshwater lake.</title>
        <authorList>
            <person name="Park M."/>
        </authorList>
    </citation>
    <scope>NUCLEOTIDE SEQUENCE [LARGE SCALE GENOMIC DNA]</scope>
    <source>
        <strain evidence="4 5">IMCC26218</strain>
    </source>
</reference>
<feature type="domain" description="Solute-binding protein family 3/N-terminal" evidence="3">
    <location>
        <begin position="101"/>
        <end position="299"/>
    </location>
</feature>
<evidence type="ECO:0000259" key="3">
    <source>
        <dbReference type="Pfam" id="PF00497"/>
    </source>
</evidence>
<accession>A0A3E1RDE4</accession>
<organism evidence="4 5">
    <name type="scientific">Rhodoferax lacus</name>
    <dbReference type="NCBI Taxonomy" id="2184758"/>
    <lineage>
        <taxon>Bacteria</taxon>
        <taxon>Pseudomonadati</taxon>
        <taxon>Pseudomonadota</taxon>
        <taxon>Betaproteobacteria</taxon>
        <taxon>Burkholderiales</taxon>
        <taxon>Comamonadaceae</taxon>
        <taxon>Rhodoferax</taxon>
    </lineage>
</organism>
<dbReference type="Gene3D" id="3.40.190.10">
    <property type="entry name" value="Periplasmic binding protein-like II"/>
    <property type="match status" value="2"/>
</dbReference>
<comment type="caution">
    <text evidence="4">The sequence shown here is derived from an EMBL/GenBank/DDBJ whole genome shotgun (WGS) entry which is preliminary data.</text>
</comment>
<dbReference type="PANTHER" id="PTHR35936">
    <property type="entry name" value="MEMBRANE-BOUND LYTIC MUREIN TRANSGLYCOSYLASE F"/>
    <property type="match status" value="1"/>
</dbReference>
<keyword evidence="2" id="KW-0472">Membrane</keyword>
<proteinExistence type="predicted"/>
<feature type="transmembrane region" description="Helical" evidence="2">
    <location>
        <begin position="58"/>
        <end position="79"/>
    </location>
</feature>
<dbReference type="InterPro" id="IPR001638">
    <property type="entry name" value="Solute-binding_3/MltF_N"/>
</dbReference>
<evidence type="ECO:0000256" key="2">
    <source>
        <dbReference type="SAM" id="Phobius"/>
    </source>
</evidence>
<keyword evidence="2" id="KW-1133">Transmembrane helix</keyword>
<protein>
    <recommendedName>
        <fullName evidence="3">Solute-binding protein family 3/N-terminal domain-containing protein</fullName>
    </recommendedName>
</protein>
<dbReference type="PANTHER" id="PTHR35936:SF25">
    <property type="entry name" value="ABC TRANSPORTER SUBSTRATE-BINDING PROTEIN"/>
    <property type="match status" value="1"/>
</dbReference>
<keyword evidence="5" id="KW-1185">Reference proteome</keyword>
<gene>
    <name evidence="4" type="ORF">DIC66_11190</name>
</gene>
<evidence type="ECO:0000313" key="5">
    <source>
        <dbReference type="Proteomes" id="UP000260665"/>
    </source>
</evidence>
<dbReference type="AlphaFoldDB" id="A0A3E1RDE4"/>
<keyword evidence="2" id="KW-0812">Transmembrane</keyword>
<dbReference type="EMBL" id="QFZK01000005">
    <property type="protein sequence ID" value="RFO97042.1"/>
    <property type="molecule type" value="Genomic_DNA"/>
</dbReference>
<dbReference type="Pfam" id="PF00497">
    <property type="entry name" value="SBP_bac_3"/>
    <property type="match status" value="1"/>
</dbReference>
<name>A0A3E1RDE4_9BURK</name>
<dbReference type="Proteomes" id="UP000260665">
    <property type="component" value="Unassembled WGS sequence"/>
</dbReference>
<evidence type="ECO:0000313" key="4">
    <source>
        <dbReference type="EMBL" id="RFO97042.1"/>
    </source>
</evidence>